<dbReference type="InterPro" id="IPR018060">
    <property type="entry name" value="HTH_AraC"/>
</dbReference>
<gene>
    <name evidence="7" type="ORF">IMCC3317_27380</name>
</gene>
<dbReference type="InterPro" id="IPR020449">
    <property type="entry name" value="Tscrpt_reg_AraC-type_HTH"/>
</dbReference>
<feature type="domain" description="HTH araC/xylS-type" evidence="6">
    <location>
        <begin position="472"/>
        <end position="584"/>
    </location>
</feature>
<evidence type="ECO:0000313" key="7">
    <source>
        <dbReference type="EMBL" id="QHI37359.1"/>
    </source>
</evidence>
<keyword evidence="8" id="KW-1185">Reference proteome</keyword>
<evidence type="ECO:0000313" key="8">
    <source>
        <dbReference type="Proteomes" id="UP000464657"/>
    </source>
</evidence>
<keyword evidence="1" id="KW-0805">Transcription regulation</keyword>
<evidence type="ECO:0000259" key="6">
    <source>
        <dbReference type="PROSITE" id="PS01124"/>
    </source>
</evidence>
<dbReference type="GO" id="GO:0043565">
    <property type="term" value="F:sequence-specific DNA binding"/>
    <property type="evidence" value="ECO:0007669"/>
    <property type="project" value="InterPro"/>
</dbReference>
<keyword evidence="5" id="KW-0732">Signal</keyword>
<dbReference type="InterPro" id="IPR011990">
    <property type="entry name" value="TPR-like_helical_dom_sf"/>
</dbReference>
<keyword evidence="3" id="KW-0804">Transcription</keyword>
<dbReference type="PROSITE" id="PS01124">
    <property type="entry name" value="HTH_ARAC_FAMILY_2"/>
    <property type="match status" value="1"/>
</dbReference>
<feature type="transmembrane region" description="Helical" evidence="4">
    <location>
        <begin position="412"/>
        <end position="431"/>
    </location>
</feature>
<dbReference type="KEGG" id="kan:IMCC3317_27380"/>
<dbReference type="SMART" id="SM00028">
    <property type="entry name" value="TPR"/>
    <property type="match status" value="6"/>
</dbReference>
<keyword evidence="4" id="KW-0812">Transmembrane</keyword>
<evidence type="ECO:0000256" key="4">
    <source>
        <dbReference type="SAM" id="Phobius"/>
    </source>
</evidence>
<protein>
    <recommendedName>
        <fullName evidence="6">HTH araC/xylS-type domain-containing protein</fullName>
    </recommendedName>
</protein>
<evidence type="ECO:0000256" key="5">
    <source>
        <dbReference type="SAM" id="SignalP"/>
    </source>
</evidence>
<dbReference type="Gene3D" id="1.25.40.10">
    <property type="entry name" value="Tetratricopeptide repeat domain"/>
    <property type="match status" value="2"/>
</dbReference>
<dbReference type="GO" id="GO:0003700">
    <property type="term" value="F:DNA-binding transcription factor activity"/>
    <property type="evidence" value="ECO:0007669"/>
    <property type="project" value="InterPro"/>
</dbReference>
<dbReference type="PANTHER" id="PTHR11019">
    <property type="entry name" value="HTH-TYPE TRANSCRIPTIONAL REGULATOR NIMR"/>
    <property type="match status" value="1"/>
</dbReference>
<feature type="signal peptide" evidence="5">
    <location>
        <begin position="1"/>
        <end position="25"/>
    </location>
</feature>
<dbReference type="Pfam" id="PF12833">
    <property type="entry name" value="HTH_18"/>
    <property type="match status" value="1"/>
</dbReference>
<name>A0A7L4ZLP8_9FLAO</name>
<dbReference type="PRINTS" id="PR00032">
    <property type="entry name" value="HTHARAC"/>
</dbReference>
<proteinExistence type="predicted"/>
<dbReference type="RefSeq" id="WP_160129995.1">
    <property type="nucleotide sequence ID" value="NZ_CP019288.1"/>
</dbReference>
<dbReference type="Pfam" id="PF13374">
    <property type="entry name" value="TPR_10"/>
    <property type="match status" value="1"/>
</dbReference>
<dbReference type="EMBL" id="CP019288">
    <property type="protein sequence ID" value="QHI37359.1"/>
    <property type="molecule type" value="Genomic_DNA"/>
</dbReference>
<evidence type="ECO:0000256" key="3">
    <source>
        <dbReference type="ARBA" id="ARBA00023163"/>
    </source>
</evidence>
<keyword evidence="2" id="KW-0238">DNA-binding</keyword>
<dbReference type="SUPFAM" id="SSF48452">
    <property type="entry name" value="TPR-like"/>
    <property type="match status" value="2"/>
</dbReference>
<dbReference type="OrthoDB" id="5295174at2"/>
<sequence>MNTTTPKKLFLCLAGIFFSTFICFAFQNPKVSAKLDNLSMSQLKDNISFYTDKEDPEAEQYLQVYLKKAIEKKQVYAVFEAYSGLGKIKYHENKYLEAIAFYDSGLAYLKKYGKQHAKEIVLLLKDKGQSLLDMQRLNDAYECYSKALDTIAKYNLNDLKVSLTSNIANIKSETADFEEALKLHQENLAILEQVNKKTYASYNDYDTEYIATILNIATAHRRLKEFEEALKYTKLGIAKNEEILNEKNIPDKKNRFHQKLKGHLLTNQGIIYFYKNHFDLSLDYFDKAQIIKDELNINSFSLECDLFRGKCYLKKGNYVQAISFGKNAIKGYENRYQFSSTRNLLDAYLVLIKSYKKLGQYEEATIYDEKYRVRYDQVFNLQEIHILNQLENEYESKNLKLLNQILQKRSSLFMIAAIILIILLCIGYLFYKRKIKKGKQAFGALMHKMTLLEEHKNITVTKKSQQHLQIDEQTIQIILDKLNRLEQEHFFLDKLYDLSQTAQKIGTNTSYLSAIINHYKAKNFKEYMNQLKINHAVVTLKENKTFRKYAIAALAEEFGYNSTLTFSRAFKKYAGLNPSEYIATLNKNH</sequence>
<dbReference type="SUPFAM" id="SSF46689">
    <property type="entry name" value="Homeodomain-like"/>
    <property type="match status" value="1"/>
</dbReference>
<dbReference type="AlphaFoldDB" id="A0A7L4ZLP8"/>
<keyword evidence="4" id="KW-0472">Membrane</keyword>
<dbReference type="InterPro" id="IPR019734">
    <property type="entry name" value="TPR_rpt"/>
</dbReference>
<keyword evidence="4" id="KW-1133">Transmembrane helix</keyword>
<organism evidence="7 8">
    <name type="scientific">Kordia antarctica</name>
    <dbReference type="NCBI Taxonomy" id="1218801"/>
    <lineage>
        <taxon>Bacteria</taxon>
        <taxon>Pseudomonadati</taxon>
        <taxon>Bacteroidota</taxon>
        <taxon>Flavobacteriia</taxon>
        <taxon>Flavobacteriales</taxon>
        <taxon>Flavobacteriaceae</taxon>
        <taxon>Kordia</taxon>
    </lineage>
</organism>
<feature type="chain" id="PRO_5029620247" description="HTH araC/xylS-type domain-containing protein" evidence="5">
    <location>
        <begin position="26"/>
        <end position="589"/>
    </location>
</feature>
<evidence type="ECO:0000256" key="1">
    <source>
        <dbReference type="ARBA" id="ARBA00023015"/>
    </source>
</evidence>
<dbReference type="Proteomes" id="UP000464657">
    <property type="component" value="Chromosome"/>
</dbReference>
<accession>A0A7L4ZLP8</accession>
<dbReference type="Gene3D" id="1.10.10.60">
    <property type="entry name" value="Homeodomain-like"/>
    <property type="match status" value="2"/>
</dbReference>
<dbReference type="PANTHER" id="PTHR11019:SF199">
    <property type="entry name" value="HTH-TYPE TRANSCRIPTIONAL REGULATOR NIMR"/>
    <property type="match status" value="1"/>
</dbReference>
<evidence type="ECO:0000256" key="2">
    <source>
        <dbReference type="ARBA" id="ARBA00023125"/>
    </source>
</evidence>
<reference evidence="7 8" key="1">
    <citation type="journal article" date="2013" name="Int. J. Syst. Evol. Microbiol.">
        <title>Kordia antarctica sp. nov., isolated from Antarctic seawater.</title>
        <authorList>
            <person name="Baek K."/>
            <person name="Choi A."/>
            <person name="Kang I."/>
            <person name="Lee K."/>
            <person name="Cho J.C."/>
        </authorList>
    </citation>
    <scope>NUCLEOTIDE SEQUENCE [LARGE SCALE GENOMIC DNA]</scope>
    <source>
        <strain evidence="7 8">IMCC3317</strain>
    </source>
</reference>
<dbReference type="InterPro" id="IPR009057">
    <property type="entry name" value="Homeodomain-like_sf"/>
</dbReference>
<dbReference type="SMART" id="SM00342">
    <property type="entry name" value="HTH_ARAC"/>
    <property type="match status" value="1"/>
</dbReference>